<feature type="region of interest" description="Disordered" evidence="1">
    <location>
        <begin position="1"/>
        <end position="20"/>
    </location>
</feature>
<evidence type="ECO:0000313" key="4">
    <source>
        <dbReference type="Proteomes" id="UP000694620"/>
    </source>
</evidence>
<reference evidence="3" key="2">
    <citation type="submission" date="2025-09" db="UniProtKB">
        <authorList>
            <consortium name="Ensembl"/>
        </authorList>
    </citation>
    <scope>IDENTIFICATION</scope>
</reference>
<dbReference type="InterPro" id="IPR002350">
    <property type="entry name" value="Kazal_dom"/>
</dbReference>
<evidence type="ECO:0000259" key="2">
    <source>
        <dbReference type="PROSITE" id="PS51465"/>
    </source>
</evidence>
<dbReference type="SUPFAM" id="SSF100895">
    <property type="entry name" value="Kazal-type serine protease inhibitors"/>
    <property type="match status" value="1"/>
</dbReference>
<proteinExistence type="predicted"/>
<name>A0A8C4SUZ0_ERPCA</name>
<dbReference type="AlphaFoldDB" id="A0A8C4SUZ0"/>
<dbReference type="Proteomes" id="UP000694620">
    <property type="component" value="Unassembled WGS sequence"/>
</dbReference>
<dbReference type="InterPro" id="IPR036058">
    <property type="entry name" value="Kazal_dom_sf"/>
</dbReference>
<organism evidence="3 4">
    <name type="scientific">Erpetoichthys calabaricus</name>
    <name type="common">Rope fish</name>
    <name type="synonym">Calamoichthys calabaricus</name>
    <dbReference type="NCBI Taxonomy" id="27687"/>
    <lineage>
        <taxon>Eukaryota</taxon>
        <taxon>Metazoa</taxon>
        <taxon>Chordata</taxon>
        <taxon>Craniata</taxon>
        <taxon>Vertebrata</taxon>
        <taxon>Euteleostomi</taxon>
        <taxon>Actinopterygii</taxon>
        <taxon>Polypteriformes</taxon>
        <taxon>Polypteridae</taxon>
        <taxon>Erpetoichthys</taxon>
    </lineage>
</organism>
<dbReference type="Pfam" id="PF00050">
    <property type="entry name" value="Kazal_1"/>
    <property type="match status" value="1"/>
</dbReference>
<evidence type="ECO:0000256" key="1">
    <source>
        <dbReference type="SAM" id="MobiDB-lite"/>
    </source>
</evidence>
<evidence type="ECO:0000313" key="3">
    <source>
        <dbReference type="Ensembl" id="ENSECRP00000022308.1"/>
    </source>
</evidence>
<dbReference type="Ensembl" id="ENSECRT00000022777.1">
    <property type="protein sequence ID" value="ENSECRP00000022308.1"/>
    <property type="gene ID" value="ENSECRG00000015067.1"/>
</dbReference>
<keyword evidence="4" id="KW-1185">Reference proteome</keyword>
<sequence length="61" mass="6178">PPAPPGMAEGQMSMAPQASGCSTMNDVVCGTDGKTYPSSCSFCNCQTSFRSLRGTSVLGGI</sequence>
<reference evidence="3" key="1">
    <citation type="submission" date="2025-08" db="UniProtKB">
        <authorList>
            <consortium name="Ensembl"/>
        </authorList>
    </citation>
    <scope>IDENTIFICATION</scope>
</reference>
<protein>
    <recommendedName>
        <fullName evidence="2">Kazal-like domain-containing protein</fullName>
    </recommendedName>
</protein>
<dbReference type="Gene3D" id="3.30.60.30">
    <property type="match status" value="1"/>
</dbReference>
<dbReference type="PROSITE" id="PS00282">
    <property type="entry name" value="KAZAL_1"/>
    <property type="match status" value="1"/>
</dbReference>
<dbReference type="PROSITE" id="PS51465">
    <property type="entry name" value="KAZAL_2"/>
    <property type="match status" value="1"/>
</dbReference>
<feature type="domain" description="Kazal-like" evidence="2">
    <location>
        <begin position="21"/>
        <end position="58"/>
    </location>
</feature>
<accession>A0A8C4SUZ0</accession>